<dbReference type="AlphaFoldDB" id="A0A9Q6N987"/>
<protein>
    <submittedName>
        <fullName evidence="1">Uncharacterized protein</fullName>
    </submittedName>
</protein>
<gene>
    <name evidence="1" type="ORF">DMX08_08810</name>
</gene>
<evidence type="ECO:0000313" key="2">
    <source>
        <dbReference type="Proteomes" id="UP000248188"/>
    </source>
</evidence>
<organism evidence="1 2">
    <name type="scientific">Pseudomonas protegens</name>
    <dbReference type="NCBI Taxonomy" id="380021"/>
    <lineage>
        <taxon>Bacteria</taxon>
        <taxon>Pseudomonadati</taxon>
        <taxon>Pseudomonadota</taxon>
        <taxon>Gammaproteobacteria</taxon>
        <taxon>Pseudomonadales</taxon>
        <taxon>Pseudomonadaceae</taxon>
        <taxon>Pseudomonas</taxon>
    </lineage>
</organism>
<dbReference type="RefSeq" id="WP_110651935.1">
    <property type="nucleotide sequence ID" value="NZ_QJRN01000004.1"/>
</dbReference>
<dbReference type="EMBL" id="QJRN01000004">
    <property type="protein sequence ID" value="PYC40104.1"/>
    <property type="molecule type" value="Genomic_DNA"/>
</dbReference>
<dbReference type="Proteomes" id="UP000248188">
    <property type="component" value="Unassembled WGS sequence"/>
</dbReference>
<name>A0A9Q6N987_9PSED</name>
<evidence type="ECO:0000313" key="1">
    <source>
        <dbReference type="EMBL" id="PYC40104.1"/>
    </source>
</evidence>
<comment type="caution">
    <text evidence="1">The sequence shown here is derived from an EMBL/GenBank/DDBJ whole genome shotgun (WGS) entry which is preliminary data.</text>
</comment>
<reference evidence="1 2" key="1">
    <citation type="submission" date="2018-06" db="EMBL/GenBank/DDBJ databases">
        <title>Pseudomonas diversity within urban Lake Michigan freshwaters.</title>
        <authorList>
            <person name="Batrich M."/>
            <person name="Hatzopoulos T."/>
            <person name="Putonti C."/>
        </authorList>
    </citation>
    <scope>NUCLEOTIDE SEQUENCE [LARGE SCALE GENOMIC DNA]</scope>
    <source>
        <strain evidence="1 2">MB-090624</strain>
    </source>
</reference>
<proteinExistence type="predicted"/>
<dbReference type="SUPFAM" id="SSF56059">
    <property type="entry name" value="Glutathione synthetase ATP-binding domain-like"/>
    <property type="match status" value="1"/>
</dbReference>
<sequence>MNFEELNRPLFDVFGQRNPQLIKPQGYKATPFPLALFPAAAFQAVAADLRLILAAQSRMLAHLLTLHSREHILELFNVPVQVRDLVDWSLLEKGGRLIGRADVLLSEDGQYQLCELNIGPAIEGPQLHEFCARFLETRGVQLSGFEHGQSPYVDLARLIQRLCKEQRRSRVVLLDLEAYDHWAGASAYQPLLRHVRQACADLEVVLIKEHQYQAQWLSAEEGARTLVYRLFLEEEIVDGGDLVRRICGSGALLLNTFENYVSSCKSWFSLFHEPALRAVLDAEQRAAIDRRIPMTMRVSAQNLEGLLQRRQELVFKPCNSTGGKGVILGEEATDELIRACIGPSHGEWIAQATIRQRSYALPQAFWNQPVEQFVVFGLYYINQQMSGLYLRCNGRSRAVNVLSGGMPGWALPITDQEHQRLLAQLKTQEPEPCPLAQ</sequence>
<accession>A0A9Q6N987</accession>